<proteinExistence type="predicted"/>
<evidence type="ECO:0000313" key="2">
    <source>
        <dbReference type="EMBL" id="MFC7277268.1"/>
    </source>
</evidence>
<dbReference type="Pfam" id="PF01814">
    <property type="entry name" value="Hemerythrin"/>
    <property type="match status" value="1"/>
</dbReference>
<dbReference type="EMBL" id="JBHTBJ010000021">
    <property type="protein sequence ID" value="MFC7277268.1"/>
    <property type="molecule type" value="Genomic_DNA"/>
</dbReference>
<evidence type="ECO:0000313" key="3">
    <source>
        <dbReference type="Proteomes" id="UP001596548"/>
    </source>
</evidence>
<sequence>MCEYCGCQAVSAIDQLTREHDVVVGMIGDVRGAAAAGDVDRMARLARDIAAMLGPHTEVEEHGLFPLLAGEFPDQVAALEAEHRRIDAVLGAAAAGTPADPAWPSLLIETLEILRDHILKEQDGVFPAALTTLSGADWDTVDEVRVKVGTLLPNSGNVAPK</sequence>
<comment type="caution">
    <text evidence="2">The sequence shown here is derived from an EMBL/GenBank/DDBJ whole genome shotgun (WGS) entry which is preliminary data.</text>
</comment>
<evidence type="ECO:0000259" key="1">
    <source>
        <dbReference type="Pfam" id="PF01814"/>
    </source>
</evidence>
<dbReference type="InterPro" id="IPR012312">
    <property type="entry name" value="Hemerythrin-like"/>
</dbReference>
<dbReference type="RefSeq" id="WP_378972626.1">
    <property type="nucleotide sequence ID" value="NZ_JBHTBJ010000021.1"/>
</dbReference>
<gene>
    <name evidence="2" type="ORF">ACFQS1_25025</name>
</gene>
<dbReference type="Proteomes" id="UP001596548">
    <property type="component" value="Unassembled WGS sequence"/>
</dbReference>
<accession>A0ABW2HVN9</accession>
<protein>
    <submittedName>
        <fullName evidence="2">Hemerythrin domain-containing protein</fullName>
    </submittedName>
</protein>
<keyword evidence="3" id="KW-1185">Reference proteome</keyword>
<dbReference type="Gene3D" id="1.20.120.520">
    <property type="entry name" value="nmb1532 protein domain like"/>
    <property type="match status" value="1"/>
</dbReference>
<name>A0ABW2HVN9_9ACTN</name>
<feature type="domain" description="Hemerythrin-like" evidence="1">
    <location>
        <begin position="12"/>
        <end position="129"/>
    </location>
</feature>
<organism evidence="2 3">
    <name type="scientific">Paractinoplanes rhizophilus</name>
    <dbReference type="NCBI Taxonomy" id="1416877"/>
    <lineage>
        <taxon>Bacteria</taxon>
        <taxon>Bacillati</taxon>
        <taxon>Actinomycetota</taxon>
        <taxon>Actinomycetes</taxon>
        <taxon>Micromonosporales</taxon>
        <taxon>Micromonosporaceae</taxon>
        <taxon>Paractinoplanes</taxon>
    </lineage>
</organism>
<reference evidence="3" key="1">
    <citation type="journal article" date="2019" name="Int. J. Syst. Evol. Microbiol.">
        <title>The Global Catalogue of Microorganisms (GCM) 10K type strain sequencing project: providing services to taxonomists for standard genome sequencing and annotation.</title>
        <authorList>
            <consortium name="The Broad Institute Genomics Platform"/>
            <consortium name="The Broad Institute Genome Sequencing Center for Infectious Disease"/>
            <person name="Wu L."/>
            <person name="Ma J."/>
        </authorList>
    </citation>
    <scope>NUCLEOTIDE SEQUENCE [LARGE SCALE GENOMIC DNA]</scope>
    <source>
        <strain evidence="3">XZYJT-10</strain>
    </source>
</reference>